<protein>
    <recommendedName>
        <fullName evidence="4">Protochlorophyllide reductase</fullName>
    </recommendedName>
</protein>
<proteinExistence type="predicted"/>
<keyword evidence="3" id="KW-1185">Reference proteome</keyword>
<name>A0ABN9XKT1_9DINO</name>
<evidence type="ECO:0000313" key="2">
    <source>
        <dbReference type="EMBL" id="CAK0898797.1"/>
    </source>
</evidence>
<dbReference type="InterPro" id="IPR036291">
    <property type="entry name" value="NAD(P)-bd_dom_sf"/>
</dbReference>
<dbReference type="InterPro" id="IPR002347">
    <property type="entry name" value="SDR_fam"/>
</dbReference>
<dbReference type="SUPFAM" id="SSF51735">
    <property type="entry name" value="NAD(P)-binding Rossmann-fold domains"/>
    <property type="match status" value="1"/>
</dbReference>
<dbReference type="Pfam" id="PF00106">
    <property type="entry name" value="adh_short"/>
    <property type="match status" value="1"/>
</dbReference>
<comment type="caution">
    <text evidence="2">The sequence shown here is derived from an EMBL/GenBank/DDBJ whole genome shotgun (WGS) entry which is preliminary data.</text>
</comment>
<accession>A0ABN9XKT1</accession>
<dbReference type="PRINTS" id="PR00081">
    <property type="entry name" value="GDHRDH"/>
</dbReference>
<keyword evidence="1" id="KW-0560">Oxidoreductase</keyword>
<dbReference type="PANTHER" id="PTHR43157">
    <property type="entry name" value="PHOSPHATIDYLINOSITOL-GLYCAN BIOSYNTHESIS CLASS F PROTEIN-RELATED"/>
    <property type="match status" value="1"/>
</dbReference>
<dbReference type="Proteomes" id="UP001189429">
    <property type="component" value="Unassembled WGS sequence"/>
</dbReference>
<reference evidence="2" key="1">
    <citation type="submission" date="2023-10" db="EMBL/GenBank/DDBJ databases">
        <authorList>
            <person name="Chen Y."/>
            <person name="Shah S."/>
            <person name="Dougan E. K."/>
            <person name="Thang M."/>
            <person name="Chan C."/>
        </authorList>
    </citation>
    <scope>NUCLEOTIDE SEQUENCE [LARGE SCALE GENOMIC DNA]</scope>
</reference>
<sequence length="563" mass="61663">MHADPSAVCVARCAMEQAHVWAWPEARVPCGARLGVRDRPSVAAGPLVPRCLLGVCSWRTQPVALAQAAWLQRGWARCLHPPLCCRPGPGAPLGAAMSPPCLKCDPKLFEKDLTGQVVIVTGGNQGIGYVTARQLASQGAKVVLACRSKERGERAAGEVKAAFMPLELSSQASVRSFASAFLEKYGRLDILVNNAGVMACPLERTEEGYEMQLATNHLGHFLLTVLLKSVLEQCKGRVVALSSAAASQMSMGTMPFGHADIHWDDIHAVRQDQVHPISGVRPVEALQRPHVPGDPEALLWSAGGKCSPWLDGHRAHEAHRELMPAVPAPLLLEEEGRRWRLARSGGGRPDDTALRPVVPRGPRERGVLLAKGHLHGQGGAGRWVANAAAQPERHGAVSRQAVGREPAIVRARSLDLELLERAAALERALPRTPLPPFRLQTRVQFRTLLLGEFSRSSQQSRTAQMIPTWPKRSSRRFSSLDLTKIMVPALLWAAVGPWHRRRLAPRWRWPPRRPPRCKILVPGSRGSARNRRAPFRARAPSEFLSNGRSFRANRFRADGGPSH</sequence>
<organism evidence="2 3">
    <name type="scientific">Prorocentrum cordatum</name>
    <dbReference type="NCBI Taxonomy" id="2364126"/>
    <lineage>
        <taxon>Eukaryota</taxon>
        <taxon>Sar</taxon>
        <taxon>Alveolata</taxon>
        <taxon>Dinophyceae</taxon>
        <taxon>Prorocentrales</taxon>
        <taxon>Prorocentraceae</taxon>
        <taxon>Prorocentrum</taxon>
    </lineage>
</organism>
<evidence type="ECO:0000313" key="3">
    <source>
        <dbReference type="Proteomes" id="UP001189429"/>
    </source>
</evidence>
<gene>
    <name evidence="2" type="ORF">PCOR1329_LOCUS76494</name>
</gene>
<evidence type="ECO:0000256" key="1">
    <source>
        <dbReference type="ARBA" id="ARBA00023002"/>
    </source>
</evidence>
<dbReference type="EMBL" id="CAUYUJ010020504">
    <property type="protein sequence ID" value="CAK0898797.1"/>
    <property type="molecule type" value="Genomic_DNA"/>
</dbReference>
<evidence type="ECO:0008006" key="4">
    <source>
        <dbReference type="Google" id="ProtNLM"/>
    </source>
</evidence>
<dbReference type="PANTHER" id="PTHR43157:SF31">
    <property type="entry name" value="PHOSPHATIDYLINOSITOL-GLYCAN BIOSYNTHESIS CLASS F PROTEIN"/>
    <property type="match status" value="1"/>
</dbReference>
<dbReference type="Gene3D" id="3.40.50.720">
    <property type="entry name" value="NAD(P)-binding Rossmann-like Domain"/>
    <property type="match status" value="1"/>
</dbReference>